<feature type="binding site" evidence="7">
    <location>
        <begin position="8"/>
        <end position="13"/>
    </location>
    <ligand>
        <name>substrate</name>
    </ligand>
</feature>
<comment type="catalytic activity">
    <reaction evidence="7">
        <text>ITP + H2O = IMP + diphosphate + H(+)</text>
        <dbReference type="Rhea" id="RHEA:29399"/>
        <dbReference type="ChEBI" id="CHEBI:15377"/>
        <dbReference type="ChEBI" id="CHEBI:15378"/>
        <dbReference type="ChEBI" id="CHEBI:33019"/>
        <dbReference type="ChEBI" id="CHEBI:58053"/>
        <dbReference type="ChEBI" id="CHEBI:61402"/>
        <dbReference type="EC" id="3.6.1.66"/>
    </reaction>
</comment>
<evidence type="ECO:0000256" key="1">
    <source>
        <dbReference type="ARBA" id="ARBA00008023"/>
    </source>
</evidence>
<comment type="subunit">
    <text evidence="7">Homodimer.</text>
</comment>
<comment type="cofactor">
    <cofactor evidence="7">
        <name>Mg(2+)</name>
        <dbReference type="ChEBI" id="CHEBI:18420"/>
    </cofactor>
    <text evidence="7">Binds 1 Mg(2+) ion per subunit.</text>
</comment>
<keyword evidence="5 7" id="KW-0460">Magnesium</keyword>
<accession>A0ABM9D7K6</accession>
<dbReference type="CDD" id="cd00515">
    <property type="entry name" value="HAM1"/>
    <property type="match status" value="1"/>
</dbReference>
<evidence type="ECO:0000256" key="2">
    <source>
        <dbReference type="ARBA" id="ARBA00022723"/>
    </source>
</evidence>
<evidence type="ECO:0000256" key="3">
    <source>
        <dbReference type="ARBA" id="ARBA00022741"/>
    </source>
</evidence>
<evidence type="ECO:0000256" key="6">
    <source>
        <dbReference type="ARBA" id="ARBA00023080"/>
    </source>
</evidence>
<dbReference type="InterPro" id="IPR002637">
    <property type="entry name" value="RdgB/HAM1"/>
</dbReference>
<comment type="catalytic activity">
    <reaction evidence="7">
        <text>XTP + H2O = XMP + diphosphate + H(+)</text>
        <dbReference type="Rhea" id="RHEA:28610"/>
        <dbReference type="ChEBI" id="CHEBI:15377"/>
        <dbReference type="ChEBI" id="CHEBI:15378"/>
        <dbReference type="ChEBI" id="CHEBI:33019"/>
        <dbReference type="ChEBI" id="CHEBI:57464"/>
        <dbReference type="ChEBI" id="CHEBI:61314"/>
        <dbReference type="EC" id="3.6.1.66"/>
    </reaction>
</comment>
<dbReference type="Pfam" id="PF01725">
    <property type="entry name" value="Ham1p_like"/>
    <property type="match status" value="1"/>
</dbReference>
<dbReference type="SUPFAM" id="SSF52972">
    <property type="entry name" value="ITPase-like"/>
    <property type="match status" value="1"/>
</dbReference>
<dbReference type="InterPro" id="IPR020922">
    <property type="entry name" value="dITP/XTP_pyrophosphatase"/>
</dbReference>
<sequence length="198" mass="21426">MKQLLVATRNRGKMKEIGAYLKDSVEELLCLVDLPHLPETVEDGTTFAENALKKAREASAASGLPVIADDSGLTVDALNGLPGVISARYAGEPSNDEANNRKLLRELKDIPADRRGGAFVCMLAFVHPDGTEALFEGKIAGRILETPRGDGGFGYDPLLLIPDQNATMAELSVEQKNRISHRGQALRAFSAWLRESGR</sequence>
<dbReference type="RefSeq" id="WP_305732037.1">
    <property type="nucleotide sequence ID" value="NZ_OW150024.1"/>
</dbReference>
<feature type="active site" description="Proton acceptor" evidence="7">
    <location>
        <position position="70"/>
    </location>
</feature>
<feature type="binding site" evidence="7">
    <location>
        <position position="176"/>
    </location>
    <ligand>
        <name>substrate</name>
    </ligand>
</feature>
<feature type="binding site" evidence="7">
    <location>
        <position position="70"/>
    </location>
    <ligand>
        <name>Mg(2+)</name>
        <dbReference type="ChEBI" id="CHEBI:18420"/>
    </ligand>
</feature>
<dbReference type="Gene3D" id="3.90.950.10">
    <property type="match status" value="1"/>
</dbReference>
<dbReference type="EC" id="3.6.1.66" evidence="7"/>
<keyword evidence="10" id="KW-1185">Reference proteome</keyword>
<dbReference type="InterPro" id="IPR029001">
    <property type="entry name" value="ITPase-like_fam"/>
</dbReference>
<proteinExistence type="inferred from homology"/>
<comment type="function">
    <text evidence="7">Pyrophosphatase that catalyzes the hydrolysis of nucleoside triphosphates to their monophosphate derivatives, with a high preference for the non-canonical purine nucleotides XTP (xanthosine triphosphate), dITP (deoxyinosine triphosphate) and ITP. Seems to function as a house-cleaning enzyme that removes non-canonical purine nucleotides from the nucleotide pool, thus preventing their incorporation into DNA/RNA and avoiding chromosomal lesions.</text>
</comment>
<evidence type="ECO:0000256" key="7">
    <source>
        <dbReference type="HAMAP-Rule" id="MF_01405"/>
    </source>
</evidence>
<evidence type="ECO:0000256" key="4">
    <source>
        <dbReference type="ARBA" id="ARBA00022801"/>
    </source>
</evidence>
<dbReference type="PANTHER" id="PTHR11067">
    <property type="entry name" value="INOSINE TRIPHOSPHATE PYROPHOSPHATASE/HAM1 PROTEIN"/>
    <property type="match status" value="1"/>
</dbReference>
<comment type="catalytic activity">
    <reaction evidence="7">
        <text>dITP + H2O = dIMP + diphosphate + H(+)</text>
        <dbReference type="Rhea" id="RHEA:28342"/>
        <dbReference type="ChEBI" id="CHEBI:15377"/>
        <dbReference type="ChEBI" id="CHEBI:15378"/>
        <dbReference type="ChEBI" id="CHEBI:33019"/>
        <dbReference type="ChEBI" id="CHEBI:61194"/>
        <dbReference type="ChEBI" id="CHEBI:61382"/>
        <dbReference type="EC" id="3.6.1.66"/>
    </reaction>
</comment>
<gene>
    <name evidence="9" type="ORF">GEAMG1_1370</name>
</gene>
<protein>
    <recommendedName>
        <fullName evidence="7">dITP/XTP pyrophosphatase</fullName>
        <ecNumber evidence="7">3.6.1.66</ecNumber>
    </recommendedName>
    <alternativeName>
        <fullName evidence="7">Non-canonical purine NTP pyrophosphatase</fullName>
    </alternativeName>
    <alternativeName>
        <fullName evidence="7">Non-standard purine NTP pyrophosphatase</fullName>
    </alternativeName>
    <alternativeName>
        <fullName evidence="7">Nucleoside-triphosphate diphosphatase</fullName>
    </alternativeName>
    <alternativeName>
        <fullName evidence="7">Nucleoside-triphosphate pyrophosphatase</fullName>
        <shortName evidence="7">NTPase</shortName>
    </alternativeName>
</protein>
<feature type="binding site" evidence="7">
    <location>
        <begin position="181"/>
        <end position="182"/>
    </location>
    <ligand>
        <name>substrate</name>
    </ligand>
</feature>
<dbReference type="PANTHER" id="PTHR11067:SF9">
    <property type="entry name" value="INOSINE TRIPHOSPHATE PYROPHOSPHATASE"/>
    <property type="match status" value="1"/>
</dbReference>
<keyword evidence="2 7" id="KW-0479">Metal-binding</keyword>
<feature type="binding site" evidence="7">
    <location>
        <position position="71"/>
    </location>
    <ligand>
        <name>substrate</name>
    </ligand>
</feature>
<dbReference type="GO" id="GO:0036220">
    <property type="term" value="F:ITP diphosphatase activity"/>
    <property type="evidence" value="ECO:0007669"/>
    <property type="project" value="UniProtKB-EC"/>
</dbReference>
<evidence type="ECO:0000256" key="5">
    <source>
        <dbReference type="ARBA" id="ARBA00022842"/>
    </source>
</evidence>
<dbReference type="NCBIfam" id="TIGR00042">
    <property type="entry name" value="RdgB/HAM1 family non-canonical purine NTP pyrophosphatase"/>
    <property type="match status" value="1"/>
</dbReference>
<evidence type="ECO:0000313" key="9">
    <source>
        <dbReference type="EMBL" id="CAH2031200.1"/>
    </source>
</evidence>
<comment type="similarity">
    <text evidence="1 7 8">Belongs to the HAM1 NTPase family.</text>
</comment>
<dbReference type="Proteomes" id="UP001295463">
    <property type="component" value="Chromosome"/>
</dbReference>
<dbReference type="HAMAP" id="MF_01405">
    <property type="entry name" value="Non_canon_purine_NTPase"/>
    <property type="match status" value="1"/>
</dbReference>
<feature type="binding site" evidence="7">
    <location>
        <begin position="153"/>
        <end position="156"/>
    </location>
    <ligand>
        <name>substrate</name>
    </ligand>
</feature>
<organism evidence="9 10">
    <name type="scientific">Trichlorobacter ammonificans</name>
    <dbReference type="NCBI Taxonomy" id="2916410"/>
    <lineage>
        <taxon>Bacteria</taxon>
        <taxon>Pseudomonadati</taxon>
        <taxon>Thermodesulfobacteriota</taxon>
        <taxon>Desulfuromonadia</taxon>
        <taxon>Geobacterales</taxon>
        <taxon>Geobacteraceae</taxon>
        <taxon>Trichlorobacter</taxon>
    </lineage>
</organism>
<comment type="caution">
    <text evidence="7">Lacks conserved residue(s) required for the propagation of feature annotation.</text>
</comment>
<dbReference type="EMBL" id="OW150024">
    <property type="protein sequence ID" value="CAH2031200.1"/>
    <property type="molecule type" value="Genomic_DNA"/>
</dbReference>
<keyword evidence="6 7" id="KW-0546">Nucleotide metabolism</keyword>
<keyword evidence="4 7" id="KW-0378">Hydrolase</keyword>
<evidence type="ECO:0000313" key="10">
    <source>
        <dbReference type="Proteomes" id="UP001295463"/>
    </source>
</evidence>
<evidence type="ECO:0000256" key="8">
    <source>
        <dbReference type="RuleBase" id="RU003781"/>
    </source>
</evidence>
<dbReference type="NCBIfam" id="NF011397">
    <property type="entry name" value="PRK14822.1"/>
    <property type="match status" value="1"/>
</dbReference>
<keyword evidence="3 7" id="KW-0547">Nucleotide-binding</keyword>
<name>A0ABM9D7K6_9BACT</name>
<reference evidence="9 10" key="1">
    <citation type="submission" date="2022-03" db="EMBL/GenBank/DDBJ databases">
        <authorList>
            <person name="Koch H."/>
        </authorList>
    </citation>
    <scope>NUCLEOTIDE SEQUENCE [LARGE SCALE GENOMIC DNA]</scope>
    <source>
        <strain evidence="9 10">G1</strain>
    </source>
</reference>